<name>A0ABY3YIQ6_9FLAO</name>
<proteinExistence type="predicted"/>
<dbReference type="RefSeq" id="WP_242935995.1">
    <property type="nucleotide sequence ID" value="NZ_CP094326.1"/>
</dbReference>
<sequence>MDQLTRTDKIGYIFLIFVFILSLYFGFTDPDYFNNVFAAEDGTVEYGTAIMLLSISILCIYRLITLGGSKPHLWKVGVAIFALLFFFGAGEEVSWGQRIFGIESSDFFLQNNAQKETNLHNLVVGGKKVNKIVFSQLLMIAMVTYLLIVPLLYRKKEWVVKLTKKFAVPVVKWHHTIAFITCTILVNVIPASRKWEVYELAFGVIFLLIFLNPLNNILFKKS</sequence>
<feature type="transmembrane region" description="Helical" evidence="1">
    <location>
        <begin position="12"/>
        <end position="27"/>
    </location>
</feature>
<keyword evidence="1" id="KW-0812">Transmembrane</keyword>
<feature type="transmembrane region" description="Helical" evidence="1">
    <location>
        <begin position="73"/>
        <end position="90"/>
    </location>
</feature>
<evidence type="ECO:0000256" key="1">
    <source>
        <dbReference type="SAM" id="Phobius"/>
    </source>
</evidence>
<dbReference type="EMBL" id="CP094326">
    <property type="protein sequence ID" value="UNY97583.1"/>
    <property type="molecule type" value="Genomic_DNA"/>
</dbReference>
<feature type="transmembrane region" description="Helical" evidence="1">
    <location>
        <begin position="173"/>
        <end position="191"/>
    </location>
</feature>
<feature type="transmembrane region" description="Helical" evidence="1">
    <location>
        <begin position="197"/>
        <end position="219"/>
    </location>
</feature>
<dbReference type="Proteomes" id="UP000829476">
    <property type="component" value="Chromosome"/>
</dbReference>
<keyword evidence="1" id="KW-1133">Transmembrane helix</keyword>
<keyword evidence="3" id="KW-1185">Reference proteome</keyword>
<protein>
    <submittedName>
        <fullName evidence="2">Uncharacterized protein</fullName>
    </submittedName>
</protein>
<feature type="transmembrane region" description="Helical" evidence="1">
    <location>
        <begin position="47"/>
        <end position="64"/>
    </location>
</feature>
<evidence type="ECO:0000313" key="3">
    <source>
        <dbReference type="Proteomes" id="UP000829476"/>
    </source>
</evidence>
<organism evidence="2 3">
    <name type="scientific">Zhouia spongiae</name>
    <dbReference type="NCBI Taxonomy" id="2202721"/>
    <lineage>
        <taxon>Bacteria</taxon>
        <taxon>Pseudomonadati</taxon>
        <taxon>Bacteroidota</taxon>
        <taxon>Flavobacteriia</taxon>
        <taxon>Flavobacteriales</taxon>
        <taxon>Flavobacteriaceae</taxon>
        <taxon>Zhouia</taxon>
    </lineage>
</organism>
<feature type="transmembrane region" description="Helical" evidence="1">
    <location>
        <begin position="132"/>
        <end position="153"/>
    </location>
</feature>
<reference evidence="2 3" key="1">
    <citation type="journal article" date="2018" name="Int. J. Syst. Evol. Microbiol.">
        <title>Zhouia spongiae sp. nov., isolated from a marine sponge.</title>
        <authorList>
            <person name="Zhuang L."/>
            <person name="Lin B."/>
            <person name="Qin F."/>
            <person name="Luo L."/>
        </authorList>
    </citation>
    <scope>NUCLEOTIDE SEQUENCE [LARGE SCALE GENOMIC DNA]</scope>
    <source>
        <strain evidence="2 3">HN-Y44</strain>
    </source>
</reference>
<evidence type="ECO:0000313" key="2">
    <source>
        <dbReference type="EMBL" id="UNY97583.1"/>
    </source>
</evidence>
<keyword evidence="1" id="KW-0472">Membrane</keyword>
<gene>
    <name evidence="2" type="ORF">MQE36_10855</name>
</gene>
<accession>A0ABY3YIQ6</accession>